<dbReference type="Pfam" id="PF18962">
    <property type="entry name" value="Por_Secre_tail"/>
    <property type="match status" value="1"/>
</dbReference>
<dbReference type="Gene3D" id="2.60.40.3080">
    <property type="match status" value="1"/>
</dbReference>
<accession>A0ABP8MXX4</accession>
<dbReference type="Proteomes" id="UP001501410">
    <property type="component" value="Unassembled WGS sequence"/>
</dbReference>
<dbReference type="PANTHER" id="PTHR37489">
    <property type="entry name" value="DUF3500 DOMAIN-CONTAINING PROTEIN"/>
    <property type="match status" value="1"/>
</dbReference>
<evidence type="ECO:0000259" key="1">
    <source>
        <dbReference type="Pfam" id="PF18962"/>
    </source>
</evidence>
<gene>
    <name evidence="2" type="ORF">GCM10023092_22250</name>
</gene>
<dbReference type="InterPro" id="IPR021889">
    <property type="entry name" value="DUF3500"/>
</dbReference>
<sequence length="495" mass="52353">MLQSIANTSAQVPGKAGKWGRFFIAASGVCLVSLCFISLRDSAREHLADFSWLSGGDRPQMADVGIPLAKTTGTTSVTDVVNNALAFKTMLTTAQQATLQQSYTTSLARKWSNLPCGASCRNGIQFGTLTSAQLTAAMAVIQAALGTGTNDGYDEFHKNYIAEAYLHAAGGGSGYDTTLRWISFLNTPSETGAWMLQFGGHHYAANISFNNGHVIGATPFFQGLEPKSFTWGSDTYAPLDDEKSAFAAMLASLSSTDLASAKLSASFSDCVMIPGETNGGTSTFPAYNMGISCGSLSSSQKSLVLDAISRYVEDMDATTATAIMAVYTADIDNTYISWRGTGTAGSAASFFVTNGDYVRISGPEVWVEFTCQNGIVVSGQIHYHTVWRDRAHDYGLDLTGPAIDGSTTGIAGVVKNTSLSVYPNPASNQISLNCGNSVNDGRLMIISAATGQVVRTQDHLNGSSFSADVSGLPSGSYVLKLIDQTAVYSSKFFKF</sequence>
<dbReference type="InterPro" id="IPR026444">
    <property type="entry name" value="Secre_tail"/>
</dbReference>
<protein>
    <recommendedName>
        <fullName evidence="1">Secretion system C-terminal sorting domain-containing protein</fullName>
    </recommendedName>
</protein>
<keyword evidence="3" id="KW-1185">Reference proteome</keyword>
<name>A0ABP8MXX4_9BACT</name>
<dbReference type="NCBIfam" id="TIGR04183">
    <property type="entry name" value="Por_Secre_tail"/>
    <property type="match status" value="1"/>
</dbReference>
<dbReference type="Pfam" id="PF12006">
    <property type="entry name" value="DUF3500"/>
    <property type="match status" value="1"/>
</dbReference>
<reference evidence="3" key="1">
    <citation type="journal article" date="2019" name="Int. J. Syst. Evol. Microbiol.">
        <title>The Global Catalogue of Microorganisms (GCM) 10K type strain sequencing project: providing services to taxonomists for standard genome sequencing and annotation.</title>
        <authorList>
            <consortium name="The Broad Institute Genomics Platform"/>
            <consortium name="The Broad Institute Genome Sequencing Center for Infectious Disease"/>
            <person name="Wu L."/>
            <person name="Ma J."/>
        </authorList>
    </citation>
    <scope>NUCLEOTIDE SEQUENCE [LARGE SCALE GENOMIC DNA]</scope>
    <source>
        <strain evidence="3">JCM 31921</strain>
    </source>
</reference>
<dbReference type="EMBL" id="BAABEZ010000022">
    <property type="protein sequence ID" value="GAA4456669.1"/>
    <property type="molecule type" value="Genomic_DNA"/>
</dbReference>
<evidence type="ECO:0000313" key="2">
    <source>
        <dbReference type="EMBL" id="GAA4456669.1"/>
    </source>
</evidence>
<dbReference type="RefSeq" id="WP_344826908.1">
    <property type="nucleotide sequence ID" value="NZ_BAABEZ010000022.1"/>
</dbReference>
<dbReference type="PANTHER" id="PTHR37489:SF1">
    <property type="entry name" value="DUF3500 DOMAIN-CONTAINING PROTEIN"/>
    <property type="match status" value="1"/>
</dbReference>
<feature type="domain" description="Secretion system C-terminal sorting" evidence="1">
    <location>
        <begin position="421"/>
        <end position="492"/>
    </location>
</feature>
<comment type="caution">
    <text evidence="2">The sequence shown here is derived from an EMBL/GenBank/DDBJ whole genome shotgun (WGS) entry which is preliminary data.</text>
</comment>
<proteinExistence type="predicted"/>
<organism evidence="2 3">
    <name type="scientific">Rurimicrobium arvi</name>
    <dbReference type="NCBI Taxonomy" id="2049916"/>
    <lineage>
        <taxon>Bacteria</taxon>
        <taxon>Pseudomonadati</taxon>
        <taxon>Bacteroidota</taxon>
        <taxon>Chitinophagia</taxon>
        <taxon>Chitinophagales</taxon>
        <taxon>Chitinophagaceae</taxon>
        <taxon>Rurimicrobium</taxon>
    </lineage>
</organism>
<evidence type="ECO:0000313" key="3">
    <source>
        <dbReference type="Proteomes" id="UP001501410"/>
    </source>
</evidence>